<reference evidence="1 2" key="1">
    <citation type="journal article" date="2018" name="Nat. Ecol. Evol.">
        <title>Pezizomycetes genomes reveal the molecular basis of ectomycorrhizal truffle lifestyle.</title>
        <authorList>
            <person name="Murat C."/>
            <person name="Payen T."/>
            <person name="Noel B."/>
            <person name="Kuo A."/>
            <person name="Morin E."/>
            <person name="Chen J."/>
            <person name="Kohler A."/>
            <person name="Krizsan K."/>
            <person name="Balestrini R."/>
            <person name="Da Silva C."/>
            <person name="Montanini B."/>
            <person name="Hainaut M."/>
            <person name="Levati E."/>
            <person name="Barry K.W."/>
            <person name="Belfiori B."/>
            <person name="Cichocki N."/>
            <person name="Clum A."/>
            <person name="Dockter R.B."/>
            <person name="Fauchery L."/>
            <person name="Guy J."/>
            <person name="Iotti M."/>
            <person name="Le Tacon F."/>
            <person name="Lindquist E.A."/>
            <person name="Lipzen A."/>
            <person name="Malagnac F."/>
            <person name="Mello A."/>
            <person name="Molinier V."/>
            <person name="Miyauchi S."/>
            <person name="Poulain J."/>
            <person name="Riccioni C."/>
            <person name="Rubini A."/>
            <person name="Sitrit Y."/>
            <person name="Splivallo R."/>
            <person name="Traeger S."/>
            <person name="Wang M."/>
            <person name="Zifcakova L."/>
            <person name="Wipf D."/>
            <person name="Zambonelli A."/>
            <person name="Paolocci F."/>
            <person name="Nowrousian M."/>
            <person name="Ottonello S."/>
            <person name="Baldrian P."/>
            <person name="Spatafora J.W."/>
            <person name="Henrissat B."/>
            <person name="Nagy L.G."/>
            <person name="Aury J.M."/>
            <person name="Wincker P."/>
            <person name="Grigoriev I.V."/>
            <person name="Bonfante P."/>
            <person name="Martin F.M."/>
        </authorList>
    </citation>
    <scope>NUCLEOTIDE SEQUENCE [LARGE SCALE GENOMIC DNA]</scope>
    <source>
        <strain evidence="1 2">ATCC MYA-4762</strain>
    </source>
</reference>
<gene>
    <name evidence="1" type="ORF">L211DRAFT_665373</name>
</gene>
<dbReference type="OrthoDB" id="3246760at2759"/>
<organism evidence="1 2">
    <name type="scientific">Terfezia boudieri ATCC MYA-4762</name>
    <dbReference type="NCBI Taxonomy" id="1051890"/>
    <lineage>
        <taxon>Eukaryota</taxon>
        <taxon>Fungi</taxon>
        <taxon>Dikarya</taxon>
        <taxon>Ascomycota</taxon>
        <taxon>Pezizomycotina</taxon>
        <taxon>Pezizomycetes</taxon>
        <taxon>Pezizales</taxon>
        <taxon>Pezizaceae</taxon>
        <taxon>Terfezia</taxon>
    </lineage>
</organism>
<dbReference type="Proteomes" id="UP000267821">
    <property type="component" value="Unassembled WGS sequence"/>
</dbReference>
<dbReference type="InParanoid" id="A0A3N4LEH1"/>
<sequence>MDQSLFSEVSKPQVDPEAYFSRRKEYGINLQAIWDLNRHFICHQYGSYCCNT</sequence>
<name>A0A3N4LEH1_9PEZI</name>
<accession>A0A3N4LEH1</accession>
<dbReference type="AlphaFoldDB" id="A0A3N4LEH1"/>
<evidence type="ECO:0000313" key="1">
    <source>
        <dbReference type="EMBL" id="RPB19081.1"/>
    </source>
</evidence>
<keyword evidence="2" id="KW-1185">Reference proteome</keyword>
<evidence type="ECO:0000313" key="2">
    <source>
        <dbReference type="Proteomes" id="UP000267821"/>
    </source>
</evidence>
<proteinExistence type="predicted"/>
<dbReference type="EMBL" id="ML121598">
    <property type="protein sequence ID" value="RPB19081.1"/>
    <property type="molecule type" value="Genomic_DNA"/>
</dbReference>
<protein>
    <submittedName>
        <fullName evidence="1">Uncharacterized protein</fullName>
    </submittedName>
</protein>